<dbReference type="InterPro" id="IPR003313">
    <property type="entry name" value="AraC-bd"/>
</dbReference>
<dbReference type="InterPro" id="IPR009057">
    <property type="entry name" value="Homeodomain-like_sf"/>
</dbReference>
<evidence type="ECO:0000256" key="2">
    <source>
        <dbReference type="ARBA" id="ARBA00023125"/>
    </source>
</evidence>
<dbReference type="SMART" id="SM00342">
    <property type="entry name" value="HTH_ARAC"/>
    <property type="match status" value="1"/>
</dbReference>
<gene>
    <name evidence="5" type="ORF">OCV47_04280</name>
</gene>
<evidence type="ECO:0000256" key="1">
    <source>
        <dbReference type="ARBA" id="ARBA00023015"/>
    </source>
</evidence>
<dbReference type="SUPFAM" id="SSF51215">
    <property type="entry name" value="Regulatory protein AraC"/>
    <property type="match status" value="1"/>
</dbReference>
<dbReference type="PROSITE" id="PS00041">
    <property type="entry name" value="HTH_ARAC_FAMILY_1"/>
    <property type="match status" value="1"/>
</dbReference>
<dbReference type="InterPro" id="IPR037923">
    <property type="entry name" value="HTH-like"/>
</dbReference>
<evidence type="ECO:0000313" key="5">
    <source>
        <dbReference type="EMBL" id="MCU6724585.1"/>
    </source>
</evidence>
<keyword evidence="2" id="KW-0238">DNA-binding</keyword>
<comment type="caution">
    <text evidence="5">The sequence shown here is derived from an EMBL/GenBank/DDBJ whole genome shotgun (WGS) entry which is preliminary data.</text>
</comment>
<dbReference type="RefSeq" id="WP_262654030.1">
    <property type="nucleotide sequence ID" value="NZ_JAOQKE010000003.1"/>
</dbReference>
<proteinExistence type="predicted"/>
<dbReference type="InterPro" id="IPR018062">
    <property type="entry name" value="HTH_AraC-typ_CS"/>
</dbReference>
<dbReference type="PANTHER" id="PTHR43280">
    <property type="entry name" value="ARAC-FAMILY TRANSCRIPTIONAL REGULATOR"/>
    <property type="match status" value="1"/>
</dbReference>
<dbReference type="InterPro" id="IPR020449">
    <property type="entry name" value="Tscrpt_reg_AraC-type_HTH"/>
</dbReference>
<reference evidence="5 6" key="1">
    <citation type="journal article" date="2021" name="ISME Commun">
        <title>Automated analysis of genomic sequences facilitates high-throughput and comprehensive description of bacteria.</title>
        <authorList>
            <person name="Hitch T.C.A."/>
        </authorList>
    </citation>
    <scope>NUCLEOTIDE SEQUENCE [LARGE SCALE GENOMIC DNA]</scope>
    <source>
        <strain evidence="5 6">Sanger_29</strain>
    </source>
</reference>
<accession>A0ABT2SJA0</accession>
<evidence type="ECO:0000256" key="3">
    <source>
        <dbReference type="ARBA" id="ARBA00023163"/>
    </source>
</evidence>
<dbReference type="PRINTS" id="PR00032">
    <property type="entry name" value="HTHARAC"/>
</dbReference>
<dbReference type="InterPro" id="IPR018060">
    <property type="entry name" value="HTH_AraC"/>
</dbReference>
<keyword evidence="3" id="KW-0804">Transcription</keyword>
<dbReference type="SUPFAM" id="SSF46689">
    <property type="entry name" value="Homeodomain-like"/>
    <property type="match status" value="2"/>
</dbReference>
<organism evidence="5 6">
    <name type="scientific">Muricoprocola aceti</name>
    <dbReference type="NCBI Taxonomy" id="2981772"/>
    <lineage>
        <taxon>Bacteria</taxon>
        <taxon>Bacillati</taxon>
        <taxon>Bacillota</taxon>
        <taxon>Clostridia</taxon>
        <taxon>Lachnospirales</taxon>
        <taxon>Lachnospiraceae</taxon>
        <taxon>Muricoprocola</taxon>
    </lineage>
</organism>
<name>A0ABT2SJA0_9FIRM</name>
<dbReference type="Gene3D" id="2.60.120.10">
    <property type="entry name" value="Jelly Rolls"/>
    <property type="match status" value="1"/>
</dbReference>
<dbReference type="Proteomes" id="UP001652338">
    <property type="component" value="Unassembled WGS sequence"/>
</dbReference>
<evidence type="ECO:0000259" key="4">
    <source>
        <dbReference type="PROSITE" id="PS01124"/>
    </source>
</evidence>
<keyword evidence="1" id="KW-0805">Transcription regulation</keyword>
<dbReference type="PROSITE" id="PS01124">
    <property type="entry name" value="HTH_ARAC_FAMILY_2"/>
    <property type="match status" value="1"/>
</dbReference>
<dbReference type="Gene3D" id="1.10.10.60">
    <property type="entry name" value="Homeodomain-like"/>
    <property type="match status" value="2"/>
</dbReference>
<keyword evidence="6" id="KW-1185">Reference proteome</keyword>
<dbReference type="Pfam" id="PF02311">
    <property type="entry name" value="AraC_binding"/>
    <property type="match status" value="1"/>
</dbReference>
<sequence>MNEVKKKALKLLEEEESLAEVRKSGTYRFLPSYRYEAHRHIEYEINYVLQGKCMMIFDTEYVPLKAGECIVITPFQNHGFLVDAKSGCKIQQTEMSIRIPEDMKEIFPFSEKKREYQVLKNCEDLVPVMEQISRICRVDKESYGMTMLDLSVLQLVVALGYHGKKTHTTEAGIRNEKIRDILKYIQEHYQEPLQIEDLAARQGISSRFLRRYFTQEIGMSCLDYIQALRLNKAKELLWETSKSVTEIALETGYGTPQYFSRIFRQEIGMTPSEYRSSWKEKVSGS</sequence>
<dbReference type="EMBL" id="JAOQKE010000003">
    <property type="protein sequence ID" value="MCU6724585.1"/>
    <property type="molecule type" value="Genomic_DNA"/>
</dbReference>
<evidence type="ECO:0000313" key="6">
    <source>
        <dbReference type="Proteomes" id="UP001652338"/>
    </source>
</evidence>
<feature type="domain" description="HTH araC/xylS-type" evidence="4">
    <location>
        <begin position="179"/>
        <end position="277"/>
    </location>
</feature>
<dbReference type="Pfam" id="PF12833">
    <property type="entry name" value="HTH_18"/>
    <property type="match status" value="1"/>
</dbReference>
<dbReference type="InterPro" id="IPR014710">
    <property type="entry name" value="RmlC-like_jellyroll"/>
</dbReference>
<dbReference type="PANTHER" id="PTHR43280:SF2">
    <property type="entry name" value="HTH-TYPE TRANSCRIPTIONAL REGULATOR EXSA"/>
    <property type="match status" value="1"/>
</dbReference>
<protein>
    <submittedName>
        <fullName evidence="5">AraC family transcriptional regulator</fullName>
    </submittedName>
</protein>